<proteinExistence type="inferred from homology"/>
<evidence type="ECO:0000313" key="7">
    <source>
        <dbReference type="Proteomes" id="UP000271241"/>
    </source>
</evidence>
<dbReference type="PANTHER" id="PTHR28626:SF3">
    <property type="entry name" value="SRR1-LIKE PROTEIN"/>
    <property type="match status" value="1"/>
</dbReference>
<evidence type="ECO:0000259" key="5">
    <source>
        <dbReference type="Pfam" id="PF07985"/>
    </source>
</evidence>
<dbReference type="InterPro" id="IPR025875">
    <property type="entry name" value="Leu-rich_rpt_4"/>
</dbReference>
<keyword evidence="2" id="KW-0433">Leucine-rich repeat</keyword>
<evidence type="ECO:0000313" key="6">
    <source>
        <dbReference type="EMBL" id="RKP10890.1"/>
    </source>
</evidence>
<comment type="similarity">
    <text evidence="1">Belongs to the SRR1 family.</text>
</comment>
<feature type="compositionally biased region" description="Gly residues" evidence="4">
    <location>
        <begin position="267"/>
        <end position="282"/>
    </location>
</feature>
<dbReference type="InterPro" id="IPR003591">
    <property type="entry name" value="Leu-rich_rpt_typical-subtyp"/>
</dbReference>
<keyword evidence="7" id="KW-1185">Reference proteome</keyword>
<dbReference type="Pfam" id="PF07985">
    <property type="entry name" value="SRR1"/>
    <property type="match status" value="1"/>
</dbReference>
<name>A0A4P9XZI6_9FUNG</name>
<dbReference type="GO" id="GO:0005634">
    <property type="term" value="C:nucleus"/>
    <property type="evidence" value="ECO:0007669"/>
    <property type="project" value="TreeGrafter"/>
</dbReference>
<dbReference type="AlphaFoldDB" id="A0A4P9XZI6"/>
<sequence>MNTKLPCPVHGFHTIASPVKQHRTVGSPPSVIPYPVLIPEHAAARGKGSTSPGRARAANLLQAGWPISPLAEGGCTADNEDRVRIAVRYAIDNGLNTVDLGASFSSSDHERIRVLPAEIGELRHLTILPDLNHVVDHQAHHVCASERRTPAESAGLQLFLGFNMLTDLPMEFYDLQNLTVLGLQNNRLSELSFRIGQLVNLQRLNIGGNQLDLVPGEILLLPKLRELTVRPNPLQPPPSRADDGFTVVVSRRRGRRHNASRNSKAAGGLGAVRGHKNGGNGTGFNRQTGAIDEDESEEALEQRVNRTAKRVAEYREELEQSPVYRHICALLEMEMGHSLPTAMVAYGLGTFTSSREACRQLALCQLLSDRLNLHTGSVAGFDPMWSTADRRVFSRLGFVCEERNDRGARQLEQCVLMYMPHCPRGLYANVLAANWAPERFRHLVILGNRLESYVERLSSAKLNEYMPHHACSMMHAHDIQLAHFDESQLGQHDACAAESLHESINTSISRDDHQIEADQRAFSDLGLHWPKWDTLPDAADAIWAARTPPRLDDLQDGSTESGDPEVL</sequence>
<dbReference type="EMBL" id="KZ992433">
    <property type="protein sequence ID" value="RKP10890.1"/>
    <property type="molecule type" value="Genomic_DNA"/>
</dbReference>
<protein>
    <recommendedName>
        <fullName evidence="5">SRR1-like domain-containing protein</fullName>
    </recommendedName>
</protein>
<dbReference type="SUPFAM" id="SSF52075">
    <property type="entry name" value="Outer arm dynein light chain 1"/>
    <property type="match status" value="1"/>
</dbReference>
<dbReference type="InterPro" id="IPR012942">
    <property type="entry name" value="SRR1-like"/>
</dbReference>
<dbReference type="Proteomes" id="UP000271241">
    <property type="component" value="Unassembled WGS sequence"/>
</dbReference>
<evidence type="ECO:0000256" key="4">
    <source>
        <dbReference type="SAM" id="MobiDB-lite"/>
    </source>
</evidence>
<organism evidence="6 7">
    <name type="scientific">Thamnocephalis sphaerospora</name>
    <dbReference type="NCBI Taxonomy" id="78915"/>
    <lineage>
        <taxon>Eukaryota</taxon>
        <taxon>Fungi</taxon>
        <taxon>Fungi incertae sedis</taxon>
        <taxon>Zoopagomycota</taxon>
        <taxon>Zoopagomycotina</taxon>
        <taxon>Zoopagomycetes</taxon>
        <taxon>Zoopagales</taxon>
        <taxon>Sigmoideomycetaceae</taxon>
        <taxon>Thamnocephalis</taxon>
    </lineage>
</organism>
<dbReference type="SMART" id="SM00369">
    <property type="entry name" value="LRR_TYP"/>
    <property type="match status" value="2"/>
</dbReference>
<evidence type="ECO:0000256" key="3">
    <source>
        <dbReference type="ARBA" id="ARBA00022737"/>
    </source>
</evidence>
<dbReference type="OrthoDB" id="660555at2759"/>
<dbReference type="PANTHER" id="PTHR28626">
    <property type="entry name" value="SRR1-LIKE PROTEIN"/>
    <property type="match status" value="1"/>
</dbReference>
<dbReference type="InterPro" id="IPR032675">
    <property type="entry name" value="LRR_dom_sf"/>
</dbReference>
<dbReference type="GO" id="GO:0005737">
    <property type="term" value="C:cytoplasm"/>
    <property type="evidence" value="ECO:0007669"/>
    <property type="project" value="TreeGrafter"/>
</dbReference>
<dbReference type="InterPro" id="IPR040044">
    <property type="entry name" value="SRR1L"/>
</dbReference>
<evidence type="ECO:0000256" key="2">
    <source>
        <dbReference type="ARBA" id="ARBA00022614"/>
    </source>
</evidence>
<dbReference type="Pfam" id="PF12799">
    <property type="entry name" value="LRR_4"/>
    <property type="match status" value="1"/>
</dbReference>
<dbReference type="Gene3D" id="3.80.10.10">
    <property type="entry name" value="Ribonuclease Inhibitor"/>
    <property type="match status" value="1"/>
</dbReference>
<reference evidence="7" key="1">
    <citation type="journal article" date="2018" name="Nat. Microbiol.">
        <title>Leveraging single-cell genomics to expand the fungal tree of life.</title>
        <authorList>
            <person name="Ahrendt S.R."/>
            <person name="Quandt C.A."/>
            <person name="Ciobanu D."/>
            <person name="Clum A."/>
            <person name="Salamov A."/>
            <person name="Andreopoulos B."/>
            <person name="Cheng J.F."/>
            <person name="Woyke T."/>
            <person name="Pelin A."/>
            <person name="Henrissat B."/>
            <person name="Reynolds N.K."/>
            <person name="Benny G.L."/>
            <person name="Smith M.E."/>
            <person name="James T.Y."/>
            <person name="Grigoriev I.V."/>
        </authorList>
    </citation>
    <scope>NUCLEOTIDE SEQUENCE [LARGE SCALE GENOMIC DNA]</scope>
    <source>
        <strain evidence="7">RSA 1356</strain>
    </source>
</reference>
<evidence type="ECO:0000256" key="1">
    <source>
        <dbReference type="ARBA" id="ARBA00009856"/>
    </source>
</evidence>
<feature type="domain" description="SRR1-like" evidence="5">
    <location>
        <begin position="338"/>
        <end position="529"/>
    </location>
</feature>
<keyword evidence="3" id="KW-0677">Repeat</keyword>
<accession>A0A4P9XZI6</accession>
<gene>
    <name evidence="6" type="ORF">THASP1DRAFT_27314</name>
</gene>
<feature type="region of interest" description="Disordered" evidence="4">
    <location>
        <begin position="253"/>
        <end position="302"/>
    </location>
</feature>